<gene>
    <name evidence="5" type="ORF">KP509_35G037400</name>
</gene>
<dbReference type="PANTHER" id="PTHR47926">
    <property type="entry name" value="PENTATRICOPEPTIDE REPEAT-CONTAINING PROTEIN"/>
    <property type="match status" value="1"/>
</dbReference>
<dbReference type="GO" id="GO:0009451">
    <property type="term" value="P:RNA modification"/>
    <property type="evidence" value="ECO:0007669"/>
    <property type="project" value="InterPro"/>
</dbReference>
<sequence length="787" mass="87607">MILDVVSSVPVEKLVVSFGRYKGKLLGSLSSGYLRWLSLQIDGFSVWPVLAKQVLRQRDAFQAVSDQGSGGPEVSAHSVFSSHSVVPWRKFLYGLSTTRTNVHPSTFASLIRWCGSSQNLLLGYLAHHHILSHGLEKHQLLQGLIIQMYGECCALSDARAHLVALQSTDVSPWNLMIRTYIHHNNVKEALELLELMLQQQIEPNRTTILSILRMSSESLLIHLAHYFAVDVGFVKDIVIENTLIAMYGKFGSVDDAFQVFKRLPESDIVTWNALIMAYAQNGMSQMSICTYMQMKQECCFPDEITFVSLLDACADGCALREGCRLHVNVLSVHLESGILVGTALVNMYGKCGLPEYAWQSFNVICQKNTVCWTAMITAYAQNERGNDALQLFTLMEQEGFCPNRITFVSAINACGIIPNLSWGEKLFNRIKNSPLMEDIKVSTALINMFGRCGKLDYLKEIFDNLKDPDVAAWNAMIAVCAKHGQSKYVIQLLNEMTHSKVRPDIITYTNILSMCSSAGLIHEACGIFKLLEDDCGVNLVEHHQNCIIDLLAKAGKLGEAELLVQGQPIDQSSYIPSMTLLAACNNHVDVKRGRQMVQLLFKLGQSSKNYDIIISGVRAGHSVYRITQHSNESSNKPLEGHQGKSLIRLGGRVHEFLPNDMSHPLIDDVYEALLILTTEMQREGHFSCINQRDLESFNQREHTGMLASMLGVISTSPGKTLYITKDTNLCSICHMIIEYMSKVSSHKITIKDASCLHEFEHGVCSCANVVSKVSLLTLSMTSPKSNN</sequence>
<accession>A0A8T2QGL3</accession>
<dbReference type="FunFam" id="1.25.40.10:FF:000227">
    <property type="entry name" value="Pentatricopeptide repeat-containing protein At3g13880"/>
    <property type="match status" value="1"/>
</dbReference>
<dbReference type="Pfam" id="PF14432">
    <property type="entry name" value="DYW_deaminase"/>
    <property type="match status" value="1"/>
</dbReference>
<dbReference type="NCBIfam" id="TIGR00756">
    <property type="entry name" value="PPR"/>
    <property type="match status" value="5"/>
</dbReference>
<feature type="domain" description="DYW" evidence="4">
    <location>
        <begin position="701"/>
        <end position="768"/>
    </location>
</feature>
<organism evidence="5 6">
    <name type="scientific">Ceratopteris richardii</name>
    <name type="common">Triangle waterfern</name>
    <dbReference type="NCBI Taxonomy" id="49495"/>
    <lineage>
        <taxon>Eukaryota</taxon>
        <taxon>Viridiplantae</taxon>
        <taxon>Streptophyta</taxon>
        <taxon>Embryophyta</taxon>
        <taxon>Tracheophyta</taxon>
        <taxon>Polypodiopsida</taxon>
        <taxon>Polypodiidae</taxon>
        <taxon>Polypodiales</taxon>
        <taxon>Pteridineae</taxon>
        <taxon>Pteridaceae</taxon>
        <taxon>Parkerioideae</taxon>
        <taxon>Ceratopteris</taxon>
    </lineage>
</organism>
<dbReference type="GO" id="GO:0008270">
    <property type="term" value="F:zinc ion binding"/>
    <property type="evidence" value="ECO:0007669"/>
    <property type="project" value="InterPro"/>
</dbReference>
<feature type="repeat" description="PPR" evidence="3">
    <location>
        <begin position="236"/>
        <end position="266"/>
    </location>
</feature>
<dbReference type="GO" id="GO:0005739">
    <property type="term" value="C:mitochondrion"/>
    <property type="evidence" value="ECO:0007669"/>
    <property type="project" value="UniProtKB-ARBA"/>
</dbReference>
<dbReference type="EMBL" id="CM035440">
    <property type="protein sequence ID" value="KAH7282573.1"/>
    <property type="molecule type" value="Genomic_DNA"/>
</dbReference>
<dbReference type="InterPro" id="IPR032867">
    <property type="entry name" value="DYW_dom"/>
</dbReference>
<dbReference type="GO" id="GO:0048731">
    <property type="term" value="P:system development"/>
    <property type="evidence" value="ECO:0007669"/>
    <property type="project" value="UniProtKB-ARBA"/>
</dbReference>
<comment type="caution">
    <text evidence="5">The sequence shown here is derived from an EMBL/GenBank/DDBJ whole genome shotgun (WGS) entry which is preliminary data.</text>
</comment>
<feature type="repeat" description="PPR" evidence="3">
    <location>
        <begin position="368"/>
        <end position="402"/>
    </location>
</feature>
<dbReference type="OrthoDB" id="185373at2759"/>
<dbReference type="Proteomes" id="UP000825935">
    <property type="component" value="Chromosome 35"/>
</dbReference>
<dbReference type="InterPro" id="IPR002885">
    <property type="entry name" value="PPR_rpt"/>
</dbReference>
<dbReference type="InterPro" id="IPR046849">
    <property type="entry name" value="E2_motif"/>
</dbReference>
<evidence type="ECO:0000256" key="3">
    <source>
        <dbReference type="PROSITE-ProRule" id="PRU00708"/>
    </source>
</evidence>
<keyword evidence="6" id="KW-1185">Reference proteome</keyword>
<evidence type="ECO:0000313" key="6">
    <source>
        <dbReference type="Proteomes" id="UP000825935"/>
    </source>
</evidence>
<dbReference type="Pfam" id="PF01535">
    <property type="entry name" value="PPR"/>
    <property type="match status" value="1"/>
</dbReference>
<protein>
    <recommendedName>
        <fullName evidence="4">DYW domain-containing protein</fullName>
    </recommendedName>
</protein>
<dbReference type="GO" id="GO:0003723">
    <property type="term" value="F:RNA binding"/>
    <property type="evidence" value="ECO:0007669"/>
    <property type="project" value="InterPro"/>
</dbReference>
<evidence type="ECO:0000259" key="4">
    <source>
        <dbReference type="Pfam" id="PF14432"/>
    </source>
</evidence>
<evidence type="ECO:0000256" key="1">
    <source>
        <dbReference type="ARBA" id="ARBA00022737"/>
    </source>
</evidence>
<dbReference type="InterPro" id="IPR046960">
    <property type="entry name" value="PPR_At4g14850-like_plant"/>
</dbReference>
<dbReference type="FunFam" id="1.25.40.10:FF:000158">
    <property type="entry name" value="pentatricopeptide repeat-containing protein At2g33680"/>
    <property type="match status" value="1"/>
</dbReference>
<keyword evidence="1" id="KW-0677">Repeat</keyword>
<reference evidence="5" key="1">
    <citation type="submission" date="2021-08" db="EMBL/GenBank/DDBJ databases">
        <title>WGS assembly of Ceratopteris richardii.</title>
        <authorList>
            <person name="Marchant D.B."/>
            <person name="Chen G."/>
            <person name="Jenkins J."/>
            <person name="Shu S."/>
            <person name="Leebens-Mack J."/>
            <person name="Grimwood J."/>
            <person name="Schmutz J."/>
            <person name="Soltis P."/>
            <person name="Soltis D."/>
            <person name="Chen Z.-H."/>
        </authorList>
    </citation>
    <scope>NUCLEOTIDE SEQUENCE</scope>
    <source>
        <strain evidence="5">Whitten #5841</strain>
        <tissue evidence="5">Leaf</tissue>
    </source>
</reference>
<dbReference type="PROSITE" id="PS51375">
    <property type="entry name" value="PPR"/>
    <property type="match status" value="5"/>
</dbReference>
<dbReference type="AlphaFoldDB" id="A0A8T2QGL3"/>
<comment type="similarity">
    <text evidence="2">Belongs to the PPR family. PCMP-E subfamily.</text>
</comment>
<dbReference type="InterPro" id="IPR011990">
    <property type="entry name" value="TPR-like_helical_dom_sf"/>
</dbReference>
<evidence type="ECO:0000256" key="2">
    <source>
        <dbReference type="ARBA" id="ARBA00061659"/>
    </source>
</evidence>
<dbReference type="PANTHER" id="PTHR47926:SF533">
    <property type="entry name" value="DYW DOMAIN-CONTAINING PROTEIN"/>
    <property type="match status" value="1"/>
</dbReference>
<dbReference type="FunFam" id="1.25.40.10:FF:000205">
    <property type="entry name" value="Pentatricopeptide repeat-containing protein, mitochondrial"/>
    <property type="match status" value="1"/>
</dbReference>
<feature type="repeat" description="PPR" evidence="3">
    <location>
        <begin position="469"/>
        <end position="503"/>
    </location>
</feature>
<name>A0A8T2QGL3_CERRI</name>
<feature type="repeat" description="PPR" evidence="3">
    <location>
        <begin position="169"/>
        <end position="203"/>
    </location>
</feature>
<evidence type="ECO:0000313" key="5">
    <source>
        <dbReference type="EMBL" id="KAH7282573.1"/>
    </source>
</evidence>
<feature type="repeat" description="PPR" evidence="3">
    <location>
        <begin position="267"/>
        <end position="301"/>
    </location>
</feature>
<dbReference type="Pfam" id="PF13041">
    <property type="entry name" value="PPR_2"/>
    <property type="match status" value="3"/>
</dbReference>
<dbReference type="Gene3D" id="1.25.40.10">
    <property type="entry name" value="Tetratricopeptide repeat domain"/>
    <property type="match status" value="4"/>
</dbReference>
<proteinExistence type="inferred from homology"/>
<dbReference type="Pfam" id="PF20430">
    <property type="entry name" value="Eplus_motif"/>
    <property type="match status" value="1"/>
</dbReference>